<gene>
    <name evidence="3" type="ORF">E5333_14060</name>
</gene>
<dbReference type="InterPro" id="IPR024361">
    <property type="entry name" value="BACON"/>
</dbReference>
<organism evidence="3 4">
    <name type="scientific">Muribaculum intestinale</name>
    <dbReference type="NCBI Taxonomy" id="1796646"/>
    <lineage>
        <taxon>Bacteria</taxon>
        <taxon>Pseudomonadati</taxon>
        <taxon>Bacteroidota</taxon>
        <taxon>Bacteroidia</taxon>
        <taxon>Bacteroidales</taxon>
        <taxon>Muribaculaceae</taxon>
        <taxon>Muribaculum</taxon>
    </lineage>
</organism>
<dbReference type="AlphaFoldDB" id="A0A4S2FK39"/>
<name>A0A4S2FK39_9BACT</name>
<dbReference type="CDD" id="cd14948">
    <property type="entry name" value="BACON"/>
    <property type="match status" value="1"/>
</dbReference>
<proteinExistence type="predicted"/>
<keyword evidence="1" id="KW-0732">Signal</keyword>
<dbReference type="Pfam" id="PF13004">
    <property type="entry name" value="BACON"/>
    <property type="match status" value="1"/>
</dbReference>
<feature type="domain" description="BACON" evidence="2">
    <location>
        <begin position="57"/>
        <end position="114"/>
    </location>
</feature>
<protein>
    <recommendedName>
        <fullName evidence="2">BACON domain-containing protein</fullName>
    </recommendedName>
</protein>
<evidence type="ECO:0000259" key="2">
    <source>
        <dbReference type="Pfam" id="PF13004"/>
    </source>
</evidence>
<dbReference type="RefSeq" id="WP_123475178.1">
    <property type="nucleotide sequence ID" value="NZ_CAJTAP010000028.1"/>
</dbReference>
<accession>A0A4S2FK39</accession>
<reference evidence="3 4" key="1">
    <citation type="submission" date="2019-04" db="EMBL/GenBank/DDBJ databases">
        <title>Microbes associate with the intestines of laboratory mice.</title>
        <authorList>
            <person name="Navarre W."/>
            <person name="Wong E."/>
            <person name="Huang K."/>
            <person name="Tropini C."/>
            <person name="Ng K."/>
            <person name="Yu B."/>
        </authorList>
    </citation>
    <scope>NUCLEOTIDE SEQUENCE [LARGE SCALE GENOMIC DNA]</scope>
    <source>
        <strain evidence="3 4">NM06_A21</strain>
    </source>
</reference>
<evidence type="ECO:0000313" key="4">
    <source>
        <dbReference type="Proteomes" id="UP000306630"/>
    </source>
</evidence>
<evidence type="ECO:0000313" key="3">
    <source>
        <dbReference type="EMBL" id="TGY69311.1"/>
    </source>
</evidence>
<sequence>MKTLTKGLLSLLCMAAMTACSEDDPAPGPDSMHLYTTESTVDATEGQIGVTIITNRSWTAEPQADWVKATPASGTEKGIHEVVLSYEANPDNTPRSCKVLFSGGSYTVTYTLNQKAN</sequence>
<dbReference type="EMBL" id="SRYD01000076">
    <property type="protein sequence ID" value="TGY69311.1"/>
    <property type="molecule type" value="Genomic_DNA"/>
</dbReference>
<dbReference type="Gene3D" id="2.60.40.10">
    <property type="entry name" value="Immunoglobulins"/>
    <property type="match status" value="1"/>
</dbReference>
<feature type="chain" id="PRO_5021034411" description="BACON domain-containing protein" evidence="1">
    <location>
        <begin position="22"/>
        <end position="117"/>
    </location>
</feature>
<dbReference type="InterPro" id="IPR013783">
    <property type="entry name" value="Ig-like_fold"/>
</dbReference>
<dbReference type="Proteomes" id="UP000306630">
    <property type="component" value="Unassembled WGS sequence"/>
</dbReference>
<dbReference type="PROSITE" id="PS51257">
    <property type="entry name" value="PROKAR_LIPOPROTEIN"/>
    <property type="match status" value="1"/>
</dbReference>
<feature type="signal peptide" evidence="1">
    <location>
        <begin position="1"/>
        <end position="21"/>
    </location>
</feature>
<comment type="caution">
    <text evidence="3">The sequence shown here is derived from an EMBL/GenBank/DDBJ whole genome shotgun (WGS) entry which is preliminary data.</text>
</comment>
<evidence type="ECO:0000256" key="1">
    <source>
        <dbReference type="SAM" id="SignalP"/>
    </source>
</evidence>